<dbReference type="InterPro" id="IPR035680">
    <property type="entry name" value="Clx_II_MBL"/>
</dbReference>
<dbReference type="OMA" id="CVWPGMR"/>
<reference evidence="12" key="3">
    <citation type="submission" date="2015-06" db="UniProtKB">
        <authorList>
            <consortium name="EnsemblProtists"/>
        </authorList>
    </citation>
    <scope>IDENTIFICATION</scope>
</reference>
<dbReference type="PANTHER" id="PTHR43705">
    <property type="entry name" value="HYDROXYACYLGLUTATHIONE HYDROLASE"/>
    <property type="match status" value="1"/>
</dbReference>
<evidence type="ECO:0000256" key="9">
    <source>
        <dbReference type="ARBA" id="ARBA00031044"/>
    </source>
</evidence>
<dbReference type="EC" id="3.1.2.6" evidence="5"/>
<name>L1JMX9_GUITC</name>
<dbReference type="eggNOG" id="KOG0813">
    <property type="taxonomic scope" value="Eukaryota"/>
</dbReference>
<proteinExistence type="inferred from homology"/>
<dbReference type="HOGENOM" id="CLU_030571_4_1_1"/>
<dbReference type="RefSeq" id="XP_005836413.1">
    <property type="nucleotide sequence ID" value="XM_005836356.1"/>
</dbReference>
<dbReference type="EnsemblProtists" id="EKX49433">
    <property type="protein sequence ID" value="EKX49433"/>
    <property type="gene ID" value="GUITHDRAFT_67887"/>
</dbReference>
<dbReference type="PIRSF" id="PIRSF005457">
    <property type="entry name" value="Glx"/>
    <property type="match status" value="1"/>
</dbReference>
<dbReference type="GO" id="GO:0046872">
    <property type="term" value="F:metal ion binding"/>
    <property type="evidence" value="ECO:0007669"/>
    <property type="project" value="UniProtKB-KW"/>
</dbReference>
<dbReference type="HAMAP" id="MF_01374">
    <property type="entry name" value="Glyoxalase_2"/>
    <property type="match status" value="1"/>
</dbReference>
<evidence type="ECO:0000256" key="8">
    <source>
        <dbReference type="ARBA" id="ARBA00022833"/>
    </source>
</evidence>
<dbReference type="OrthoDB" id="515692at2759"/>
<dbReference type="PaxDb" id="55529-EKX49433"/>
<gene>
    <name evidence="11" type="ORF">GUITHDRAFT_67887</name>
</gene>
<dbReference type="PANTHER" id="PTHR43705:SF1">
    <property type="entry name" value="HYDROXYACYLGLUTATHIONE HYDROLASE GLOB"/>
    <property type="match status" value="1"/>
</dbReference>
<evidence type="ECO:0000256" key="3">
    <source>
        <dbReference type="ARBA" id="ARBA00004963"/>
    </source>
</evidence>
<evidence type="ECO:0000259" key="10">
    <source>
        <dbReference type="SMART" id="SM00849"/>
    </source>
</evidence>
<evidence type="ECO:0000256" key="7">
    <source>
        <dbReference type="ARBA" id="ARBA00022801"/>
    </source>
</evidence>
<dbReference type="Pfam" id="PF00753">
    <property type="entry name" value="Lactamase_B"/>
    <property type="match status" value="1"/>
</dbReference>
<dbReference type="InterPro" id="IPR032282">
    <property type="entry name" value="HAGH_C"/>
</dbReference>
<dbReference type="InterPro" id="IPR017782">
    <property type="entry name" value="Hydroxyacylglutathione_Hdrlase"/>
</dbReference>
<evidence type="ECO:0000313" key="13">
    <source>
        <dbReference type="Proteomes" id="UP000011087"/>
    </source>
</evidence>
<comment type="pathway">
    <text evidence="3">Secondary metabolite metabolism; methylglyoxal degradation; (R)-lactate from methylglyoxal: step 2/2.</text>
</comment>
<dbReference type="CDD" id="cd07723">
    <property type="entry name" value="hydroxyacylglutathione_hydrolase_MBL-fold"/>
    <property type="match status" value="1"/>
</dbReference>
<dbReference type="EMBL" id="JH992982">
    <property type="protein sequence ID" value="EKX49433.1"/>
    <property type="molecule type" value="Genomic_DNA"/>
</dbReference>
<evidence type="ECO:0000256" key="2">
    <source>
        <dbReference type="ARBA" id="ARBA00001947"/>
    </source>
</evidence>
<keyword evidence="8" id="KW-0862">Zinc</keyword>
<dbReference type="SMART" id="SM00849">
    <property type="entry name" value="Lactamase_B"/>
    <property type="match status" value="1"/>
</dbReference>
<dbReference type="InterPro" id="IPR036866">
    <property type="entry name" value="RibonucZ/Hydroxyglut_hydro"/>
</dbReference>
<dbReference type="InterPro" id="IPR050110">
    <property type="entry name" value="Glyoxalase_II_hydrolase"/>
</dbReference>
<accession>L1JMX9</accession>
<dbReference type="GO" id="GO:0019243">
    <property type="term" value="P:methylglyoxal catabolic process to D-lactate via S-lactoyl-glutathione"/>
    <property type="evidence" value="ECO:0007669"/>
    <property type="project" value="InterPro"/>
</dbReference>
<evidence type="ECO:0000256" key="4">
    <source>
        <dbReference type="ARBA" id="ARBA00006759"/>
    </source>
</evidence>
<evidence type="ECO:0000313" key="11">
    <source>
        <dbReference type="EMBL" id="EKX49433.1"/>
    </source>
</evidence>
<dbReference type="SUPFAM" id="SSF56281">
    <property type="entry name" value="Metallo-hydrolase/oxidoreductase"/>
    <property type="match status" value="1"/>
</dbReference>
<dbReference type="AlphaFoldDB" id="L1JMX9"/>
<protein>
    <recommendedName>
        <fullName evidence="5">hydroxyacylglutathione hydrolase</fullName>
        <ecNumber evidence="5">3.1.2.6</ecNumber>
    </recommendedName>
    <alternativeName>
        <fullName evidence="9">Glyoxalase II</fullName>
    </alternativeName>
</protein>
<dbReference type="Gene3D" id="3.60.15.10">
    <property type="entry name" value="Ribonuclease Z/Hydroxyacylglutathione hydrolase-like"/>
    <property type="match status" value="1"/>
</dbReference>
<dbReference type="KEGG" id="gtt:GUITHDRAFT_67887"/>
<reference evidence="11 13" key="1">
    <citation type="journal article" date="2012" name="Nature">
        <title>Algal genomes reveal evolutionary mosaicism and the fate of nucleomorphs.</title>
        <authorList>
            <consortium name="DOE Joint Genome Institute"/>
            <person name="Curtis B.A."/>
            <person name="Tanifuji G."/>
            <person name="Burki F."/>
            <person name="Gruber A."/>
            <person name="Irimia M."/>
            <person name="Maruyama S."/>
            <person name="Arias M.C."/>
            <person name="Ball S.G."/>
            <person name="Gile G.H."/>
            <person name="Hirakawa Y."/>
            <person name="Hopkins J.F."/>
            <person name="Kuo A."/>
            <person name="Rensing S.A."/>
            <person name="Schmutz J."/>
            <person name="Symeonidi A."/>
            <person name="Elias M."/>
            <person name="Eveleigh R.J."/>
            <person name="Herman E.K."/>
            <person name="Klute M.J."/>
            <person name="Nakayama T."/>
            <person name="Obornik M."/>
            <person name="Reyes-Prieto A."/>
            <person name="Armbrust E.V."/>
            <person name="Aves S.J."/>
            <person name="Beiko R.G."/>
            <person name="Coutinho P."/>
            <person name="Dacks J.B."/>
            <person name="Durnford D.G."/>
            <person name="Fast N.M."/>
            <person name="Green B.R."/>
            <person name="Grisdale C.J."/>
            <person name="Hempel F."/>
            <person name="Henrissat B."/>
            <person name="Hoppner M.P."/>
            <person name="Ishida K."/>
            <person name="Kim E."/>
            <person name="Koreny L."/>
            <person name="Kroth P.G."/>
            <person name="Liu Y."/>
            <person name="Malik S.B."/>
            <person name="Maier U.G."/>
            <person name="McRose D."/>
            <person name="Mock T."/>
            <person name="Neilson J.A."/>
            <person name="Onodera N.T."/>
            <person name="Poole A.M."/>
            <person name="Pritham E.J."/>
            <person name="Richards T.A."/>
            <person name="Rocap G."/>
            <person name="Roy S.W."/>
            <person name="Sarai C."/>
            <person name="Schaack S."/>
            <person name="Shirato S."/>
            <person name="Slamovits C.H."/>
            <person name="Spencer D.F."/>
            <person name="Suzuki S."/>
            <person name="Worden A.Z."/>
            <person name="Zauner S."/>
            <person name="Barry K."/>
            <person name="Bell C."/>
            <person name="Bharti A.K."/>
            <person name="Crow J.A."/>
            <person name="Grimwood J."/>
            <person name="Kramer R."/>
            <person name="Lindquist E."/>
            <person name="Lucas S."/>
            <person name="Salamov A."/>
            <person name="McFadden G.I."/>
            <person name="Lane C.E."/>
            <person name="Keeling P.J."/>
            <person name="Gray M.W."/>
            <person name="Grigoriev I.V."/>
            <person name="Archibald J.M."/>
        </authorList>
    </citation>
    <scope>NUCLEOTIDE SEQUENCE</scope>
    <source>
        <strain evidence="11 13">CCMP2712</strain>
    </source>
</reference>
<feature type="domain" description="Metallo-beta-lactamase" evidence="10">
    <location>
        <begin position="21"/>
        <end position="182"/>
    </location>
</feature>
<sequence length="267" mass="29563">MSVQASKLQVEQFPCLNDNYGTPDHLLMTSCAGLTAAIDTPELKPYLHVLERKGWKLDYILNTHHHFDHAGCNLELKKSTGCKASEIVGPKGEKDKIPGIDIAVDQGDTFDFGAKKIHVLNVGGHTHGHIAYFLPEENCAFVGDSLFALGCGRLFEGTFPQMYDSLQRLASLPDDTVLYCAHEYTMSNAKFALSVEPGNPMLQKRFEQIKKLREVGNPTVPSLLSEEKATNPFLRTSSPEIRNSLKLSPDAKDVEVFAAIRKAKDNF</sequence>
<dbReference type="GO" id="GO:0004416">
    <property type="term" value="F:hydroxyacylglutathione hydrolase activity"/>
    <property type="evidence" value="ECO:0007669"/>
    <property type="project" value="UniProtKB-EC"/>
</dbReference>
<dbReference type="NCBIfam" id="TIGR03413">
    <property type="entry name" value="GSH_gloB"/>
    <property type="match status" value="1"/>
</dbReference>
<dbReference type="Proteomes" id="UP000011087">
    <property type="component" value="Unassembled WGS sequence"/>
</dbReference>
<comment type="similarity">
    <text evidence="4">Belongs to the metallo-beta-lactamase superfamily. Glyoxalase II family.</text>
</comment>
<organism evidence="11">
    <name type="scientific">Guillardia theta (strain CCMP2712)</name>
    <name type="common">Cryptophyte</name>
    <dbReference type="NCBI Taxonomy" id="905079"/>
    <lineage>
        <taxon>Eukaryota</taxon>
        <taxon>Cryptophyceae</taxon>
        <taxon>Pyrenomonadales</taxon>
        <taxon>Geminigeraceae</taxon>
        <taxon>Guillardia</taxon>
    </lineage>
</organism>
<evidence type="ECO:0000313" key="12">
    <source>
        <dbReference type="EnsemblProtists" id="EKX49433"/>
    </source>
</evidence>
<evidence type="ECO:0000256" key="1">
    <source>
        <dbReference type="ARBA" id="ARBA00001623"/>
    </source>
</evidence>
<dbReference type="GeneID" id="17306112"/>
<comment type="cofactor">
    <cofactor evidence="2">
        <name>Zn(2+)</name>
        <dbReference type="ChEBI" id="CHEBI:29105"/>
    </cofactor>
</comment>
<evidence type="ECO:0000256" key="5">
    <source>
        <dbReference type="ARBA" id="ARBA00011917"/>
    </source>
</evidence>
<keyword evidence="7" id="KW-0378">Hydrolase</keyword>
<reference evidence="13" key="2">
    <citation type="submission" date="2012-11" db="EMBL/GenBank/DDBJ databases">
        <authorList>
            <person name="Kuo A."/>
            <person name="Curtis B.A."/>
            <person name="Tanifuji G."/>
            <person name="Burki F."/>
            <person name="Gruber A."/>
            <person name="Irimia M."/>
            <person name="Maruyama S."/>
            <person name="Arias M.C."/>
            <person name="Ball S.G."/>
            <person name="Gile G.H."/>
            <person name="Hirakawa Y."/>
            <person name="Hopkins J.F."/>
            <person name="Rensing S.A."/>
            <person name="Schmutz J."/>
            <person name="Symeonidi A."/>
            <person name="Elias M."/>
            <person name="Eveleigh R.J."/>
            <person name="Herman E.K."/>
            <person name="Klute M.J."/>
            <person name="Nakayama T."/>
            <person name="Obornik M."/>
            <person name="Reyes-Prieto A."/>
            <person name="Armbrust E.V."/>
            <person name="Aves S.J."/>
            <person name="Beiko R.G."/>
            <person name="Coutinho P."/>
            <person name="Dacks J.B."/>
            <person name="Durnford D.G."/>
            <person name="Fast N.M."/>
            <person name="Green B.R."/>
            <person name="Grisdale C."/>
            <person name="Hempe F."/>
            <person name="Henrissat B."/>
            <person name="Hoppner M.P."/>
            <person name="Ishida K.-I."/>
            <person name="Kim E."/>
            <person name="Koreny L."/>
            <person name="Kroth P.G."/>
            <person name="Liu Y."/>
            <person name="Malik S.-B."/>
            <person name="Maier U.G."/>
            <person name="McRose D."/>
            <person name="Mock T."/>
            <person name="Neilson J.A."/>
            <person name="Onodera N.T."/>
            <person name="Poole A.M."/>
            <person name="Pritham E.J."/>
            <person name="Richards T.A."/>
            <person name="Rocap G."/>
            <person name="Roy S.W."/>
            <person name="Sarai C."/>
            <person name="Schaack S."/>
            <person name="Shirato S."/>
            <person name="Slamovits C.H."/>
            <person name="Spencer D.F."/>
            <person name="Suzuki S."/>
            <person name="Worden A.Z."/>
            <person name="Zauner S."/>
            <person name="Barry K."/>
            <person name="Bell C."/>
            <person name="Bharti A.K."/>
            <person name="Crow J.A."/>
            <person name="Grimwood J."/>
            <person name="Kramer R."/>
            <person name="Lindquist E."/>
            <person name="Lucas S."/>
            <person name="Salamov A."/>
            <person name="McFadden G.I."/>
            <person name="Lane C.E."/>
            <person name="Keeling P.J."/>
            <person name="Gray M.W."/>
            <person name="Grigoriev I.V."/>
            <person name="Archibald J.M."/>
        </authorList>
    </citation>
    <scope>NUCLEOTIDE SEQUENCE</scope>
    <source>
        <strain evidence="13">CCMP2712</strain>
    </source>
</reference>
<comment type="catalytic activity">
    <reaction evidence="1">
        <text>an S-(2-hydroxyacyl)glutathione + H2O = a 2-hydroxy carboxylate + glutathione + H(+)</text>
        <dbReference type="Rhea" id="RHEA:21864"/>
        <dbReference type="ChEBI" id="CHEBI:15377"/>
        <dbReference type="ChEBI" id="CHEBI:15378"/>
        <dbReference type="ChEBI" id="CHEBI:57925"/>
        <dbReference type="ChEBI" id="CHEBI:58896"/>
        <dbReference type="ChEBI" id="CHEBI:71261"/>
        <dbReference type="EC" id="3.1.2.6"/>
    </reaction>
</comment>
<keyword evidence="6" id="KW-0479">Metal-binding</keyword>
<evidence type="ECO:0000256" key="6">
    <source>
        <dbReference type="ARBA" id="ARBA00022723"/>
    </source>
</evidence>
<dbReference type="STRING" id="905079.L1JMX9"/>
<dbReference type="InterPro" id="IPR001279">
    <property type="entry name" value="Metallo-B-lactamas"/>
</dbReference>
<keyword evidence="13" id="KW-1185">Reference proteome</keyword>
<dbReference type="Pfam" id="PF16123">
    <property type="entry name" value="HAGH_C"/>
    <property type="match status" value="1"/>
</dbReference>